<dbReference type="GO" id="GO:0005634">
    <property type="term" value="C:nucleus"/>
    <property type="evidence" value="ECO:0007669"/>
    <property type="project" value="TreeGrafter"/>
</dbReference>
<dbReference type="Gene3D" id="3.40.50.150">
    <property type="entry name" value="Vaccinia Virus protein VP39"/>
    <property type="match status" value="1"/>
</dbReference>
<dbReference type="Proteomes" id="UP000326759">
    <property type="component" value="Unassembled WGS sequence"/>
</dbReference>
<gene>
    <name evidence="6" type="primary">Trdmt1</name>
    <name evidence="6" type="ORF">Anas_07558</name>
</gene>
<name>A0A5N5SNJ8_9CRUS</name>
<evidence type="ECO:0000256" key="3">
    <source>
        <dbReference type="ARBA" id="ARBA00022691"/>
    </source>
</evidence>
<comment type="caution">
    <text evidence="6">The sequence shown here is derived from an EMBL/GenBank/DDBJ whole genome shotgun (WGS) entry which is preliminary data.</text>
</comment>
<dbReference type="SUPFAM" id="SSF53335">
    <property type="entry name" value="S-adenosyl-L-methionine-dependent methyltransferases"/>
    <property type="match status" value="1"/>
</dbReference>
<accession>A0A5N5SNJ8</accession>
<keyword evidence="1 4" id="KW-0489">Methyltransferase</keyword>
<evidence type="ECO:0000256" key="2">
    <source>
        <dbReference type="ARBA" id="ARBA00022679"/>
    </source>
</evidence>
<evidence type="ECO:0000313" key="6">
    <source>
        <dbReference type="EMBL" id="KAB7495655.1"/>
    </source>
</evidence>
<dbReference type="PANTHER" id="PTHR46098:SF1">
    <property type="entry name" value="TRNA (CYTOSINE(38)-C(5))-METHYLTRANSFERASE"/>
    <property type="match status" value="1"/>
</dbReference>
<feature type="active site" evidence="4">
    <location>
        <position position="83"/>
    </location>
</feature>
<dbReference type="NCBIfam" id="TIGR00675">
    <property type="entry name" value="dcm"/>
    <property type="match status" value="1"/>
</dbReference>
<dbReference type="PROSITE" id="PS51679">
    <property type="entry name" value="SAM_MT_C5"/>
    <property type="match status" value="1"/>
</dbReference>
<evidence type="ECO:0000256" key="5">
    <source>
        <dbReference type="RuleBase" id="RU000416"/>
    </source>
</evidence>
<dbReference type="Gene3D" id="3.90.120.10">
    <property type="entry name" value="DNA Methylase, subunit A, domain 2"/>
    <property type="match status" value="1"/>
</dbReference>
<dbReference type="PRINTS" id="PR00105">
    <property type="entry name" value="C5METTRFRASE"/>
</dbReference>
<evidence type="ECO:0000256" key="4">
    <source>
        <dbReference type="PROSITE-ProRule" id="PRU01016"/>
    </source>
</evidence>
<evidence type="ECO:0000256" key="1">
    <source>
        <dbReference type="ARBA" id="ARBA00022603"/>
    </source>
</evidence>
<evidence type="ECO:0000313" key="7">
    <source>
        <dbReference type="Proteomes" id="UP000326759"/>
    </source>
</evidence>
<dbReference type="OrthoDB" id="414133at2759"/>
<keyword evidence="7" id="KW-1185">Reference proteome</keyword>
<keyword evidence="2 4" id="KW-0808">Transferase</keyword>
<dbReference type="GO" id="GO:0032259">
    <property type="term" value="P:methylation"/>
    <property type="evidence" value="ECO:0007669"/>
    <property type="project" value="UniProtKB-KW"/>
</dbReference>
<dbReference type="Pfam" id="PF00145">
    <property type="entry name" value="DNA_methylase"/>
    <property type="match status" value="1"/>
</dbReference>
<dbReference type="GO" id="GO:0008168">
    <property type="term" value="F:methyltransferase activity"/>
    <property type="evidence" value="ECO:0007669"/>
    <property type="project" value="UniProtKB-KW"/>
</dbReference>
<dbReference type="EMBL" id="SEYY01022296">
    <property type="protein sequence ID" value="KAB7495655.1"/>
    <property type="molecule type" value="Genomic_DNA"/>
</dbReference>
<dbReference type="InterPro" id="IPR029063">
    <property type="entry name" value="SAM-dependent_MTases_sf"/>
</dbReference>
<proteinExistence type="inferred from homology"/>
<protein>
    <submittedName>
        <fullName evidence="6">tRNA methyltransferase</fullName>
    </submittedName>
</protein>
<dbReference type="InterPro" id="IPR050750">
    <property type="entry name" value="C5-MTase"/>
</dbReference>
<dbReference type="InterPro" id="IPR001525">
    <property type="entry name" value="C5_MeTfrase"/>
</dbReference>
<organism evidence="6 7">
    <name type="scientific">Armadillidium nasatum</name>
    <dbReference type="NCBI Taxonomy" id="96803"/>
    <lineage>
        <taxon>Eukaryota</taxon>
        <taxon>Metazoa</taxon>
        <taxon>Ecdysozoa</taxon>
        <taxon>Arthropoda</taxon>
        <taxon>Crustacea</taxon>
        <taxon>Multicrustacea</taxon>
        <taxon>Malacostraca</taxon>
        <taxon>Eumalacostraca</taxon>
        <taxon>Peracarida</taxon>
        <taxon>Isopoda</taxon>
        <taxon>Oniscidea</taxon>
        <taxon>Crinocheta</taxon>
        <taxon>Armadillidiidae</taxon>
        <taxon>Armadillidium</taxon>
    </lineage>
</organism>
<keyword evidence="3 4" id="KW-0949">S-adenosyl-L-methionine</keyword>
<comment type="similarity">
    <text evidence="4 5">Belongs to the class I-like SAM-binding methyltransferase superfamily. C5-methyltransferase family.</text>
</comment>
<dbReference type="PANTHER" id="PTHR46098">
    <property type="entry name" value="TRNA (CYTOSINE(38)-C(5))-METHYLTRANSFERASE"/>
    <property type="match status" value="1"/>
</dbReference>
<dbReference type="AlphaFoldDB" id="A0A5N5SNJ8"/>
<sequence>MSTVTAVTVLELFSGIGGMHIALQETGKLFHIVSSYEINPTALAIYNYNFGHKHQIKERNIMGMNAEFLENLHPDLIVMSPPCQPFTRQGLKKDTNDARCSPLLHIISLLKSIQKLPQMILLENVSGFECSEARKELIQVLKEKEYIIQEYMLTPSQFGIPNSRLRYFLLAKHSSRFCFHVSEKIESSLPVCTCYHIISAVGEFPESCSNCKKTINQSISLLINKKLGKLKNHDLKVNNSTSLQDLTLPISHYLENLEDPLPFLVKKNILQKYAKVFDIVNSSSKGSCCFTKGYSHYVQGTGSVYIHNPKANLNETFKALNDIEESDKKYEDLLLSLQLRYFTPREVLRLMGFPESFDFPNACSNKQLYKVLGNSVNVFIVTLLLLVLLE</sequence>
<reference evidence="6 7" key="1">
    <citation type="journal article" date="2019" name="PLoS Biol.">
        <title>Sex chromosomes control vertical transmission of feminizing Wolbachia symbionts in an isopod.</title>
        <authorList>
            <person name="Becking T."/>
            <person name="Chebbi M.A."/>
            <person name="Giraud I."/>
            <person name="Moumen B."/>
            <person name="Laverre T."/>
            <person name="Caubet Y."/>
            <person name="Peccoud J."/>
            <person name="Gilbert C."/>
            <person name="Cordaux R."/>
        </authorList>
    </citation>
    <scope>NUCLEOTIDE SEQUENCE [LARGE SCALE GENOMIC DNA]</scope>
    <source>
        <strain evidence="6">ANa2</strain>
        <tissue evidence="6">Whole body excluding digestive tract and cuticle</tissue>
    </source>
</reference>